<dbReference type="PANTHER" id="PTHR24020:SF20">
    <property type="entry name" value="PH DOMAIN-CONTAINING PROTEIN"/>
    <property type="match status" value="1"/>
</dbReference>
<accession>A0AA96USJ2</accession>
<dbReference type="Pfam" id="PF00092">
    <property type="entry name" value="VWA"/>
    <property type="match status" value="2"/>
</dbReference>
<sequence length="435" mass="48559">MLKQVIVLAIVMVMIADADRLSRLRGDQEKDDDCNQRCESEPLELSFVVDGSASIWPENFTYALNFIEDFMDGFDISQNAVRTSMVTYGDIVYTQDAFGFNAYSDKESLKQAISAIPYRSGVKTNTSGGIWYMLHEQRPEARSGVRHVVIVLTDGNSQEADLTRQAAHDAASEGLEVFSIGVGHQVSFAELHNIASDNDYVFEVSNYNMLEHIKDRLKYKACGNVPAPPCKMDPMDLSFVIDSSISIGEGNFSIGMKFVNDFVDNFQINPHTVRVSAITFGDQIYLQDAFDFDDFSNKKELMDRLSAIQWQHGKATNTGAGIHYMRALQMSKRRPNAAHVCIVITDGESQDGEKTVHEARQAQQQGIVMYAVGVGQIGKQLNEQELFSIAGSPQRVLSANSYQQLNLLKKQLIKKTCEGVVAALHRNAEPFRLRE</sequence>
<dbReference type="SMART" id="SM00327">
    <property type="entry name" value="VWA"/>
    <property type="match status" value="2"/>
</dbReference>
<dbReference type="SUPFAM" id="SSF53300">
    <property type="entry name" value="vWA-like"/>
    <property type="match status" value="2"/>
</dbReference>
<evidence type="ECO:0000313" key="3">
    <source>
        <dbReference type="EMBL" id="WNX29084.1"/>
    </source>
</evidence>
<reference evidence="3" key="1">
    <citation type="submission" date="2023-10" db="EMBL/GenBank/DDBJ databases">
        <title>A vampire's tale: a novel family of anti-platelet proteins from the marine snail Cumia reticulata.</title>
        <authorList>
            <person name="Modica M.V."/>
            <person name="Gerdol M."/>
            <person name="Fracarossi D."/>
            <person name="Cervelli M."/>
            <person name="Reinoso Sanchez J.F."/>
            <person name="Leone S."/>
            <person name="Tartaglia G."/>
            <person name="Milanetti E."/>
            <person name="Vassalli Q.A."/>
            <person name="Ruggeri Z.M."/>
            <person name="Oliverio M."/>
        </authorList>
    </citation>
    <scope>NUCLEOTIDE SEQUENCE</scope>
</reference>
<dbReference type="CDD" id="cd01450">
    <property type="entry name" value="vWFA_subfamily_ECM"/>
    <property type="match status" value="2"/>
</dbReference>
<dbReference type="PRINTS" id="PR00453">
    <property type="entry name" value="VWFADOMAIN"/>
</dbReference>
<feature type="signal peptide" evidence="1">
    <location>
        <begin position="1"/>
        <end position="18"/>
    </location>
</feature>
<dbReference type="EMBL" id="OR651421">
    <property type="protein sequence ID" value="WNX29084.1"/>
    <property type="molecule type" value="mRNA"/>
</dbReference>
<dbReference type="PANTHER" id="PTHR24020">
    <property type="entry name" value="COLLAGEN ALPHA"/>
    <property type="match status" value="1"/>
</dbReference>
<dbReference type="AlphaFoldDB" id="A0AA96USJ2"/>
<keyword evidence="1" id="KW-0732">Signal</keyword>
<feature type="domain" description="VWFA" evidence="2">
    <location>
        <begin position="236"/>
        <end position="412"/>
    </location>
</feature>
<name>A0AA96USJ2_9CAEN</name>
<evidence type="ECO:0000256" key="1">
    <source>
        <dbReference type="SAM" id="SignalP"/>
    </source>
</evidence>
<dbReference type="InterPro" id="IPR036465">
    <property type="entry name" value="vWFA_dom_sf"/>
</dbReference>
<dbReference type="PROSITE" id="PS50234">
    <property type="entry name" value="VWFA"/>
    <property type="match status" value="2"/>
</dbReference>
<feature type="domain" description="VWFA" evidence="2">
    <location>
        <begin position="44"/>
        <end position="217"/>
    </location>
</feature>
<evidence type="ECO:0000259" key="2">
    <source>
        <dbReference type="PROSITE" id="PS50234"/>
    </source>
</evidence>
<dbReference type="InterPro" id="IPR002035">
    <property type="entry name" value="VWF_A"/>
</dbReference>
<feature type="chain" id="PRO_5041737561" evidence="1">
    <location>
        <begin position="19"/>
        <end position="435"/>
    </location>
</feature>
<protein>
    <submittedName>
        <fullName evidence="3">VWACP-1</fullName>
    </submittedName>
</protein>
<proteinExistence type="evidence at transcript level"/>
<organism evidence="3">
    <name type="scientific">Colubraria reticulata</name>
    <dbReference type="NCBI Taxonomy" id="604273"/>
    <lineage>
        <taxon>Eukaryota</taxon>
        <taxon>Metazoa</taxon>
        <taxon>Spiralia</taxon>
        <taxon>Lophotrochozoa</taxon>
        <taxon>Mollusca</taxon>
        <taxon>Gastropoda</taxon>
        <taxon>Caenogastropoda</taxon>
        <taxon>Neogastropoda</taxon>
        <taxon>Buccinoidea</taxon>
        <taxon>Buccinidae</taxon>
        <taxon>Colubraria</taxon>
    </lineage>
</organism>
<dbReference type="Gene3D" id="3.40.50.410">
    <property type="entry name" value="von Willebrand factor, type A domain"/>
    <property type="match status" value="2"/>
</dbReference>
<dbReference type="InterPro" id="IPR050525">
    <property type="entry name" value="ECM_Assembly_Org"/>
</dbReference>